<gene>
    <name evidence="6" type="ORF">METZ01_LOCUS309342</name>
</gene>
<evidence type="ECO:0000256" key="3">
    <source>
        <dbReference type="ARBA" id="ARBA00022989"/>
    </source>
</evidence>
<evidence type="ECO:0000313" key="6">
    <source>
        <dbReference type="EMBL" id="SVC56488.1"/>
    </source>
</evidence>
<feature type="transmembrane region" description="Helical" evidence="5">
    <location>
        <begin position="190"/>
        <end position="210"/>
    </location>
</feature>
<feature type="transmembrane region" description="Helical" evidence="5">
    <location>
        <begin position="82"/>
        <end position="101"/>
    </location>
</feature>
<evidence type="ECO:0008006" key="7">
    <source>
        <dbReference type="Google" id="ProtNLM"/>
    </source>
</evidence>
<comment type="subcellular location">
    <subcellularLocation>
        <location evidence="1">Membrane</location>
        <topology evidence="1">Multi-pass membrane protein</topology>
    </subcellularLocation>
</comment>
<dbReference type="PANTHER" id="PTHR43701:SF12">
    <property type="entry name" value="MEMBRANE TRANSPORTER PROTEIN YTNM-RELATED"/>
    <property type="match status" value="1"/>
</dbReference>
<dbReference type="InterPro" id="IPR051598">
    <property type="entry name" value="TSUP/Inactive_protease-like"/>
</dbReference>
<evidence type="ECO:0000256" key="4">
    <source>
        <dbReference type="ARBA" id="ARBA00023136"/>
    </source>
</evidence>
<keyword evidence="2 5" id="KW-0812">Transmembrane</keyword>
<proteinExistence type="predicted"/>
<keyword evidence="3 5" id="KW-1133">Transmembrane helix</keyword>
<dbReference type="AlphaFoldDB" id="A0A382N7G4"/>
<feature type="non-terminal residue" evidence="6">
    <location>
        <position position="295"/>
    </location>
</feature>
<evidence type="ECO:0000256" key="2">
    <source>
        <dbReference type="ARBA" id="ARBA00022692"/>
    </source>
</evidence>
<evidence type="ECO:0000256" key="1">
    <source>
        <dbReference type="ARBA" id="ARBA00004141"/>
    </source>
</evidence>
<dbReference type="EMBL" id="UINC01098171">
    <property type="protein sequence ID" value="SVC56488.1"/>
    <property type="molecule type" value="Genomic_DNA"/>
</dbReference>
<reference evidence="6" key="1">
    <citation type="submission" date="2018-05" db="EMBL/GenBank/DDBJ databases">
        <authorList>
            <person name="Lanie J.A."/>
            <person name="Ng W.-L."/>
            <person name="Kazmierczak K.M."/>
            <person name="Andrzejewski T.M."/>
            <person name="Davidsen T.M."/>
            <person name="Wayne K.J."/>
            <person name="Tettelin H."/>
            <person name="Glass J.I."/>
            <person name="Rusch D."/>
            <person name="Podicherti R."/>
            <person name="Tsui H.-C.T."/>
            <person name="Winkler M.E."/>
        </authorList>
    </citation>
    <scope>NUCLEOTIDE SEQUENCE</scope>
</reference>
<name>A0A382N7G4_9ZZZZ</name>
<accession>A0A382N7G4</accession>
<feature type="transmembrane region" description="Helical" evidence="5">
    <location>
        <begin position="37"/>
        <end position="61"/>
    </location>
</feature>
<feature type="transmembrane region" description="Helical" evidence="5">
    <location>
        <begin position="216"/>
        <end position="238"/>
    </location>
</feature>
<dbReference type="Pfam" id="PF01925">
    <property type="entry name" value="TauE"/>
    <property type="match status" value="1"/>
</dbReference>
<dbReference type="PANTHER" id="PTHR43701">
    <property type="entry name" value="MEMBRANE TRANSPORTER PROTEIN MJ0441-RELATED"/>
    <property type="match status" value="1"/>
</dbReference>
<dbReference type="InterPro" id="IPR002781">
    <property type="entry name" value="TM_pro_TauE-like"/>
</dbReference>
<feature type="transmembrane region" description="Helical" evidence="5">
    <location>
        <begin position="113"/>
        <end position="134"/>
    </location>
</feature>
<dbReference type="GO" id="GO:0016020">
    <property type="term" value="C:membrane"/>
    <property type="evidence" value="ECO:0007669"/>
    <property type="project" value="UniProtKB-SubCell"/>
</dbReference>
<feature type="transmembrane region" description="Helical" evidence="5">
    <location>
        <begin position="12"/>
        <end position="31"/>
    </location>
</feature>
<sequence>MDLLFPNAGVVVPLPLLLLLGLILGTLSGFFGVGGGFLITGGLLVFGVPPVFAVGTGLTLIMGSSIINTLKHRRMGNVDVKLGVLLVCGTIPALFLAQSIIRLLSAAGVVESAIRYIYVVVLAILAIFIIYDFLKTRRPQAQLEGEGEVSTAGLARRIQSMRIPPHSVRVPGFGTVSTYISLPVSGIKGISVFVPLVAGVATGLFAGLLGAGGGTILMPMLIFLVGVPTTVAIGTDLFQIVITGSMGTLIKAYSNEVDLLMVAIMLVSASAGAQLGTAANRLVDPARIRILFGLT</sequence>
<evidence type="ECO:0000256" key="5">
    <source>
        <dbReference type="SAM" id="Phobius"/>
    </source>
</evidence>
<feature type="transmembrane region" description="Helical" evidence="5">
    <location>
        <begin position="259"/>
        <end position="279"/>
    </location>
</feature>
<organism evidence="6">
    <name type="scientific">marine metagenome</name>
    <dbReference type="NCBI Taxonomy" id="408172"/>
    <lineage>
        <taxon>unclassified sequences</taxon>
        <taxon>metagenomes</taxon>
        <taxon>ecological metagenomes</taxon>
    </lineage>
</organism>
<protein>
    <recommendedName>
        <fullName evidence="7">Membrane transporter protein</fullName>
    </recommendedName>
</protein>
<keyword evidence="4 5" id="KW-0472">Membrane</keyword>